<protein>
    <submittedName>
        <fullName evidence="1">Reverse transcriptase domain-containing protein</fullName>
    </submittedName>
</protein>
<sequence length="98" mass="11431">LLNIAGNIFARILLNRLNGHLEFRIYLEFMGTGLLPESQCGSCRHRGKTYMIFAALQLQEKCQEMRTHIYTTFLDLTKAFDMVNHDGLWKVKQKIRLS</sequence>
<proteinExistence type="predicted"/>
<dbReference type="PANTHER" id="PTHR47027:SF26">
    <property type="entry name" value="REVERSE TRANSCRIPTASE DOMAIN-CONTAINING PROTEIN"/>
    <property type="match status" value="1"/>
</dbReference>
<name>A0A183TG59_SCHSO</name>
<dbReference type="AlphaFoldDB" id="A0A183TG59"/>
<reference evidence="1" key="1">
    <citation type="submission" date="2016-06" db="UniProtKB">
        <authorList>
            <consortium name="WormBaseParasite"/>
        </authorList>
    </citation>
    <scope>IDENTIFICATION</scope>
</reference>
<dbReference type="PANTHER" id="PTHR47027">
    <property type="entry name" value="REVERSE TRANSCRIPTASE DOMAIN-CONTAINING PROTEIN"/>
    <property type="match status" value="1"/>
</dbReference>
<accession>A0A183TG59</accession>
<evidence type="ECO:0000313" key="1">
    <source>
        <dbReference type="WBParaSite" id="SSLN_0001604101-mRNA-1"/>
    </source>
</evidence>
<dbReference type="WBParaSite" id="SSLN_0001604101-mRNA-1">
    <property type="protein sequence ID" value="SSLN_0001604101-mRNA-1"/>
    <property type="gene ID" value="SSLN_0001604101"/>
</dbReference>
<organism evidence="1">
    <name type="scientific">Schistocephalus solidus</name>
    <name type="common">Tapeworm</name>
    <dbReference type="NCBI Taxonomy" id="70667"/>
    <lineage>
        <taxon>Eukaryota</taxon>
        <taxon>Metazoa</taxon>
        <taxon>Spiralia</taxon>
        <taxon>Lophotrochozoa</taxon>
        <taxon>Platyhelminthes</taxon>
        <taxon>Cestoda</taxon>
        <taxon>Eucestoda</taxon>
        <taxon>Diphyllobothriidea</taxon>
        <taxon>Diphyllobothriidae</taxon>
        <taxon>Schistocephalus</taxon>
    </lineage>
</organism>